<dbReference type="PANTHER" id="PTHR13439">
    <property type="entry name" value="CT120 PROTEIN"/>
    <property type="match status" value="1"/>
</dbReference>
<dbReference type="GO" id="GO:0005783">
    <property type="term" value="C:endoplasmic reticulum"/>
    <property type="evidence" value="ECO:0007669"/>
    <property type="project" value="TreeGrafter"/>
</dbReference>
<feature type="transmembrane region" description="Helical" evidence="6">
    <location>
        <begin position="59"/>
        <end position="78"/>
    </location>
</feature>
<feature type="transmembrane region" description="Helical" evidence="6">
    <location>
        <begin position="180"/>
        <end position="202"/>
    </location>
</feature>
<keyword evidence="3 6" id="KW-1133">Transmembrane helix</keyword>
<sequence>MCIKVTMPHFSTLTIGISATSFVISQLLFHVGSAWFSTLLTCGFSKLNPKQKIEWNSRTVSTFHALLVGCFCLYILVYDDAVNADPVWGDAYMVKLNVAITSGYLISDLMLIIYYWKAIGDKYFVTHHVAALYAYYYVLGEGMLPYFGNFRLLAEFSTPFVNQRWFLEVLGYPKHTLPNMLNGIMMTIVFFIVRIAVIPIYYSRVFSTFGTEAFHRLGLGAQCAWIISSVSLDIMNVMWMIRITKGCIKVLYHKT</sequence>
<dbReference type="GO" id="GO:0055088">
    <property type="term" value="P:lipid homeostasis"/>
    <property type="evidence" value="ECO:0007669"/>
    <property type="project" value="TreeGrafter"/>
</dbReference>
<feature type="transmembrane region" description="Helical" evidence="6">
    <location>
        <begin position="223"/>
        <end position="241"/>
    </location>
</feature>
<dbReference type="PANTHER" id="PTHR13439:SF1">
    <property type="entry name" value="TLC DOMAIN-CONTAINING PROTEIN 4"/>
    <property type="match status" value="1"/>
</dbReference>
<evidence type="ECO:0000256" key="6">
    <source>
        <dbReference type="SAM" id="Phobius"/>
    </source>
</evidence>
<evidence type="ECO:0000313" key="8">
    <source>
        <dbReference type="EMBL" id="CAH2311437.1"/>
    </source>
</evidence>
<keyword evidence="9" id="KW-1185">Reference proteome</keyword>
<dbReference type="Proteomes" id="UP001295444">
    <property type="component" value="Chromosome 08"/>
</dbReference>
<keyword evidence="4 5" id="KW-0472">Membrane</keyword>
<gene>
    <name evidence="8" type="ORF">PECUL_23A030139</name>
</gene>
<reference evidence="8" key="1">
    <citation type="submission" date="2022-03" db="EMBL/GenBank/DDBJ databases">
        <authorList>
            <person name="Alioto T."/>
            <person name="Alioto T."/>
            <person name="Gomez Garrido J."/>
        </authorList>
    </citation>
    <scope>NUCLEOTIDE SEQUENCE</scope>
</reference>
<evidence type="ECO:0000256" key="1">
    <source>
        <dbReference type="ARBA" id="ARBA00004141"/>
    </source>
</evidence>
<dbReference type="SMART" id="SM00724">
    <property type="entry name" value="TLC"/>
    <property type="match status" value="1"/>
</dbReference>
<protein>
    <submittedName>
        <fullName evidence="8">Transmembrane 56</fullName>
    </submittedName>
</protein>
<dbReference type="EMBL" id="OW240919">
    <property type="protein sequence ID" value="CAH2311437.1"/>
    <property type="molecule type" value="Genomic_DNA"/>
</dbReference>
<dbReference type="AlphaFoldDB" id="A0AAD1SVZ5"/>
<dbReference type="InterPro" id="IPR050846">
    <property type="entry name" value="TLCD"/>
</dbReference>
<evidence type="ECO:0000256" key="4">
    <source>
        <dbReference type="ARBA" id="ARBA00023136"/>
    </source>
</evidence>
<evidence type="ECO:0000256" key="3">
    <source>
        <dbReference type="ARBA" id="ARBA00022989"/>
    </source>
</evidence>
<dbReference type="PROSITE" id="PS50922">
    <property type="entry name" value="TLC"/>
    <property type="match status" value="1"/>
</dbReference>
<evidence type="ECO:0000256" key="5">
    <source>
        <dbReference type="PROSITE-ProRule" id="PRU00205"/>
    </source>
</evidence>
<proteinExistence type="predicted"/>
<evidence type="ECO:0000259" key="7">
    <source>
        <dbReference type="PROSITE" id="PS50922"/>
    </source>
</evidence>
<organism evidence="8 9">
    <name type="scientific">Pelobates cultripes</name>
    <name type="common">Western spadefoot toad</name>
    <dbReference type="NCBI Taxonomy" id="61616"/>
    <lineage>
        <taxon>Eukaryota</taxon>
        <taxon>Metazoa</taxon>
        <taxon>Chordata</taxon>
        <taxon>Craniata</taxon>
        <taxon>Vertebrata</taxon>
        <taxon>Euteleostomi</taxon>
        <taxon>Amphibia</taxon>
        <taxon>Batrachia</taxon>
        <taxon>Anura</taxon>
        <taxon>Pelobatoidea</taxon>
        <taxon>Pelobatidae</taxon>
        <taxon>Pelobates</taxon>
    </lineage>
</organism>
<accession>A0AAD1SVZ5</accession>
<feature type="non-terminal residue" evidence="8">
    <location>
        <position position="255"/>
    </location>
</feature>
<keyword evidence="2 5" id="KW-0812">Transmembrane</keyword>
<name>A0AAD1SVZ5_PELCU</name>
<comment type="subcellular location">
    <subcellularLocation>
        <location evidence="1">Membrane</location>
        <topology evidence="1">Multi-pass membrane protein</topology>
    </subcellularLocation>
</comment>
<dbReference type="GO" id="GO:0016020">
    <property type="term" value="C:membrane"/>
    <property type="evidence" value="ECO:0007669"/>
    <property type="project" value="UniProtKB-SubCell"/>
</dbReference>
<dbReference type="Pfam" id="PF03798">
    <property type="entry name" value="TRAM_LAG1_CLN8"/>
    <property type="match status" value="1"/>
</dbReference>
<feature type="domain" description="TLC" evidence="7">
    <location>
        <begin position="50"/>
        <end position="252"/>
    </location>
</feature>
<evidence type="ECO:0000313" key="9">
    <source>
        <dbReference type="Proteomes" id="UP001295444"/>
    </source>
</evidence>
<evidence type="ECO:0000256" key="2">
    <source>
        <dbReference type="ARBA" id="ARBA00022692"/>
    </source>
</evidence>
<dbReference type="InterPro" id="IPR006634">
    <property type="entry name" value="TLC-dom"/>
</dbReference>
<feature type="transmembrane region" description="Helical" evidence="6">
    <location>
        <begin position="98"/>
        <end position="116"/>
    </location>
</feature>